<dbReference type="Pfam" id="PF05036">
    <property type="entry name" value="SPOR"/>
    <property type="match status" value="1"/>
</dbReference>
<dbReference type="PANTHER" id="PTHR38687">
    <property type="entry name" value="CELL DIVISION PROTEIN DEDD-RELATED"/>
    <property type="match status" value="1"/>
</dbReference>
<evidence type="ECO:0000313" key="3">
    <source>
        <dbReference type="EMBL" id="KGM56945.1"/>
    </source>
</evidence>
<accession>A0A0A0F342</accession>
<comment type="caution">
    <text evidence="3">The sequence shown here is derived from an EMBL/GenBank/DDBJ whole genome shotgun (WGS) entry which is preliminary data.</text>
</comment>
<dbReference type="GO" id="GO:0032506">
    <property type="term" value="P:cytokinetic process"/>
    <property type="evidence" value="ECO:0007669"/>
    <property type="project" value="TreeGrafter"/>
</dbReference>
<reference evidence="3 4" key="1">
    <citation type="journal article" date="2015" name="Stand. Genomic Sci.">
        <title>Genomic information of the arsenic-resistant bacterium Lysobacter arseniciresistens type strain ZS79(T) and comparison of Lysobacter draft genomes.</title>
        <authorList>
            <person name="Liu L."/>
            <person name="Zhang S."/>
            <person name="Luo M."/>
            <person name="Wang G."/>
        </authorList>
    </citation>
    <scope>NUCLEOTIDE SEQUENCE [LARGE SCALE GENOMIC DNA]</scope>
    <source>
        <strain evidence="3 4">ZS79</strain>
    </source>
</reference>
<dbReference type="AlphaFoldDB" id="A0A0A0F342"/>
<dbReference type="InterPro" id="IPR036680">
    <property type="entry name" value="SPOR-like_sf"/>
</dbReference>
<dbReference type="RefSeq" id="WP_036208643.1">
    <property type="nucleotide sequence ID" value="NZ_AVPT01000006.1"/>
</dbReference>
<name>A0A0A0F342_9GAMM</name>
<dbReference type="GO" id="GO:0030428">
    <property type="term" value="C:cell septum"/>
    <property type="evidence" value="ECO:0007669"/>
    <property type="project" value="TreeGrafter"/>
</dbReference>
<dbReference type="eggNOG" id="COG3147">
    <property type="taxonomic scope" value="Bacteria"/>
</dbReference>
<gene>
    <name evidence="3" type="ORF">N799_12090</name>
</gene>
<feature type="domain" description="SPOR" evidence="2">
    <location>
        <begin position="38"/>
        <end position="117"/>
    </location>
</feature>
<dbReference type="PROSITE" id="PS51724">
    <property type="entry name" value="SPOR"/>
    <property type="match status" value="1"/>
</dbReference>
<dbReference type="Gene3D" id="3.30.70.1070">
    <property type="entry name" value="Sporulation related repeat"/>
    <property type="match status" value="1"/>
</dbReference>
<dbReference type="InterPro" id="IPR052521">
    <property type="entry name" value="Cell_div_SPOR-domain"/>
</dbReference>
<feature type="non-terminal residue" evidence="3">
    <location>
        <position position="1"/>
    </location>
</feature>
<dbReference type="PANTHER" id="PTHR38687:SF1">
    <property type="entry name" value="CELL DIVISION PROTEIN DEDD"/>
    <property type="match status" value="1"/>
</dbReference>
<dbReference type="Proteomes" id="UP000029989">
    <property type="component" value="Unassembled WGS sequence"/>
</dbReference>
<dbReference type="EMBL" id="AVPT01000006">
    <property type="protein sequence ID" value="KGM56945.1"/>
    <property type="molecule type" value="Genomic_DNA"/>
</dbReference>
<feature type="region of interest" description="Disordered" evidence="1">
    <location>
        <begin position="1"/>
        <end position="38"/>
    </location>
</feature>
<evidence type="ECO:0000313" key="4">
    <source>
        <dbReference type="Proteomes" id="UP000029989"/>
    </source>
</evidence>
<dbReference type="InterPro" id="IPR007730">
    <property type="entry name" value="SPOR-like_dom"/>
</dbReference>
<proteinExistence type="predicted"/>
<protein>
    <recommendedName>
        <fullName evidence="2">SPOR domain-containing protein</fullName>
    </recommendedName>
</protein>
<feature type="compositionally biased region" description="Low complexity" evidence="1">
    <location>
        <begin position="1"/>
        <end position="10"/>
    </location>
</feature>
<sequence>LPEAPAATKPEPAPKPVARTPEPKPEPKPAAPSAPAPAAAGVGFAVQLGAFSSAADATALRDRARAAGLSAFVQTVQTDKGPLTRVQVGPVADRAAAEQLKAQVAAKLGISGFVHAHP</sequence>
<dbReference type="GO" id="GO:0042834">
    <property type="term" value="F:peptidoglycan binding"/>
    <property type="evidence" value="ECO:0007669"/>
    <property type="project" value="InterPro"/>
</dbReference>
<evidence type="ECO:0000259" key="2">
    <source>
        <dbReference type="PROSITE" id="PS51724"/>
    </source>
</evidence>
<organism evidence="3 4">
    <name type="scientific">Lysobacter arseniciresistens ZS79</name>
    <dbReference type="NCBI Taxonomy" id="913325"/>
    <lineage>
        <taxon>Bacteria</taxon>
        <taxon>Pseudomonadati</taxon>
        <taxon>Pseudomonadota</taxon>
        <taxon>Gammaproteobacteria</taxon>
        <taxon>Lysobacterales</taxon>
        <taxon>Lysobacteraceae</taxon>
        <taxon>Novilysobacter</taxon>
    </lineage>
</organism>
<evidence type="ECO:0000256" key="1">
    <source>
        <dbReference type="SAM" id="MobiDB-lite"/>
    </source>
</evidence>
<dbReference type="STRING" id="913325.N799_12090"/>
<dbReference type="GO" id="GO:0032153">
    <property type="term" value="C:cell division site"/>
    <property type="evidence" value="ECO:0007669"/>
    <property type="project" value="TreeGrafter"/>
</dbReference>
<keyword evidence="4" id="KW-1185">Reference proteome</keyword>
<dbReference type="SUPFAM" id="SSF110997">
    <property type="entry name" value="Sporulation related repeat"/>
    <property type="match status" value="1"/>
</dbReference>